<feature type="transmembrane region" description="Helical" evidence="7">
    <location>
        <begin position="12"/>
        <end position="31"/>
    </location>
</feature>
<evidence type="ECO:0000256" key="3">
    <source>
        <dbReference type="ARBA" id="ARBA00022475"/>
    </source>
</evidence>
<evidence type="ECO:0000256" key="7">
    <source>
        <dbReference type="SAM" id="Phobius"/>
    </source>
</evidence>
<dbReference type="InterPro" id="IPR011014">
    <property type="entry name" value="MscS_channel_TM-2"/>
</dbReference>
<keyword evidence="12" id="KW-1185">Reference proteome</keyword>
<dbReference type="InterPro" id="IPR052702">
    <property type="entry name" value="MscS-like_channel"/>
</dbReference>
<evidence type="ECO:0000313" key="11">
    <source>
        <dbReference type="EMBL" id="AWV98433.1"/>
    </source>
</evidence>
<evidence type="ECO:0000313" key="12">
    <source>
        <dbReference type="Proteomes" id="UP000249873"/>
    </source>
</evidence>
<feature type="domain" description="Mechanosensitive ion channel MscS" evidence="8">
    <location>
        <begin position="93"/>
        <end position="160"/>
    </location>
</feature>
<comment type="similarity">
    <text evidence="2">Belongs to the MscS (TC 1.A.23) family.</text>
</comment>
<evidence type="ECO:0000256" key="5">
    <source>
        <dbReference type="ARBA" id="ARBA00022989"/>
    </source>
</evidence>
<dbReference type="InterPro" id="IPR049142">
    <property type="entry name" value="MS_channel_1st"/>
</dbReference>
<dbReference type="Pfam" id="PF00924">
    <property type="entry name" value="MS_channel_2nd"/>
    <property type="match status" value="1"/>
</dbReference>
<keyword evidence="4 7" id="KW-0812">Transmembrane</keyword>
<evidence type="ECO:0000259" key="10">
    <source>
        <dbReference type="Pfam" id="PF21088"/>
    </source>
</evidence>
<proteinExistence type="inferred from homology"/>
<evidence type="ECO:0000256" key="4">
    <source>
        <dbReference type="ARBA" id="ARBA00022692"/>
    </source>
</evidence>
<dbReference type="InterPro" id="IPR023408">
    <property type="entry name" value="MscS_beta-dom_sf"/>
</dbReference>
<dbReference type="Proteomes" id="UP000249873">
    <property type="component" value="Chromosome"/>
</dbReference>
<dbReference type="GO" id="GO:0005886">
    <property type="term" value="C:plasma membrane"/>
    <property type="evidence" value="ECO:0007669"/>
    <property type="project" value="UniProtKB-SubCell"/>
</dbReference>
<dbReference type="SUPFAM" id="SSF82861">
    <property type="entry name" value="Mechanosensitive channel protein MscS (YggB), transmembrane region"/>
    <property type="match status" value="1"/>
</dbReference>
<feature type="domain" description="Mechanosensitive ion channel transmembrane helices 2/3" evidence="10">
    <location>
        <begin position="51"/>
        <end position="91"/>
    </location>
</feature>
<protein>
    <submittedName>
        <fullName evidence="11">Mechanosensitive ion channel protein MscS</fullName>
    </submittedName>
</protein>
<dbReference type="PANTHER" id="PTHR30347">
    <property type="entry name" value="POTASSIUM CHANNEL RELATED"/>
    <property type="match status" value="1"/>
</dbReference>
<dbReference type="SUPFAM" id="SSF82689">
    <property type="entry name" value="Mechanosensitive channel protein MscS (YggB), C-terminal domain"/>
    <property type="match status" value="1"/>
</dbReference>
<evidence type="ECO:0000256" key="1">
    <source>
        <dbReference type="ARBA" id="ARBA00004651"/>
    </source>
</evidence>
<sequence>MDYHFDVAHLMIVALIVLVTRLIIFGFRTILTRMVKSETLDARNSQSFQLLFKYFVWIIALVLILETLGVKVTILLAGSAALLVGLGLGLQQIFSDIVSGIFLLVEGSVKLGDIMEVDGGLIGKVTKINLRTSEIQTREGIIIIVPNHKFIVENVVNWSHNATLTRFSVSVGVAYGSDPEKVKEILMECVDENKDVTHNKMNKAVVRLKNFGDSSLDFQVLFWSKNGFLIENTKSDLRFAIVHKFKENGVEIPFPQRDLHVKSGKL</sequence>
<dbReference type="InterPro" id="IPR011066">
    <property type="entry name" value="MscS_channel_C_sf"/>
</dbReference>
<comment type="subcellular location">
    <subcellularLocation>
        <location evidence="1">Cell membrane</location>
        <topology evidence="1">Multi-pass membrane protein</topology>
    </subcellularLocation>
</comment>
<keyword evidence="3" id="KW-1003">Cell membrane</keyword>
<keyword evidence="6 7" id="KW-0472">Membrane</keyword>
<evidence type="ECO:0000256" key="6">
    <source>
        <dbReference type="ARBA" id="ARBA00023136"/>
    </source>
</evidence>
<dbReference type="AlphaFoldDB" id="A0A2Z4GBX8"/>
<dbReference type="PANTHER" id="PTHR30347:SF1">
    <property type="entry name" value="MECHANOSENSITIVE CHANNEL MSCK"/>
    <property type="match status" value="1"/>
</dbReference>
<dbReference type="InterPro" id="IPR010920">
    <property type="entry name" value="LSM_dom_sf"/>
</dbReference>
<dbReference type="InterPro" id="IPR049278">
    <property type="entry name" value="MS_channel_C"/>
</dbReference>
<keyword evidence="5 7" id="KW-1133">Transmembrane helix</keyword>
<feature type="domain" description="Mechanosensitive ion channel MscS C-terminal" evidence="9">
    <location>
        <begin position="168"/>
        <end position="252"/>
    </location>
</feature>
<accession>A0A2Z4GBX8</accession>
<evidence type="ECO:0000259" key="8">
    <source>
        <dbReference type="Pfam" id="PF00924"/>
    </source>
</evidence>
<dbReference type="GO" id="GO:0008381">
    <property type="term" value="F:mechanosensitive monoatomic ion channel activity"/>
    <property type="evidence" value="ECO:0007669"/>
    <property type="project" value="UniProtKB-ARBA"/>
</dbReference>
<dbReference type="Gene3D" id="2.30.30.60">
    <property type="match status" value="1"/>
</dbReference>
<dbReference type="Pfam" id="PF21088">
    <property type="entry name" value="MS_channel_1st"/>
    <property type="match status" value="1"/>
</dbReference>
<reference evidence="11 12" key="1">
    <citation type="submission" date="2018-05" db="EMBL/GenBank/DDBJ databases">
        <title>Complete genome sequence of Arcticibacterium luteifluviistationis SM1504T, a cytophagaceae bacterium isolated from Arctic surface seawater.</title>
        <authorList>
            <person name="Li Y."/>
            <person name="Qin Q.-L."/>
        </authorList>
    </citation>
    <scope>NUCLEOTIDE SEQUENCE [LARGE SCALE GENOMIC DNA]</scope>
    <source>
        <strain evidence="11 12">SM1504</strain>
    </source>
</reference>
<dbReference type="SUPFAM" id="SSF50182">
    <property type="entry name" value="Sm-like ribonucleoproteins"/>
    <property type="match status" value="1"/>
</dbReference>
<dbReference type="Gene3D" id="1.10.287.1260">
    <property type="match status" value="1"/>
</dbReference>
<gene>
    <name evidence="11" type="ORF">DJ013_09700</name>
</gene>
<evidence type="ECO:0000259" key="9">
    <source>
        <dbReference type="Pfam" id="PF21082"/>
    </source>
</evidence>
<feature type="transmembrane region" description="Helical" evidence="7">
    <location>
        <begin position="51"/>
        <end position="74"/>
    </location>
</feature>
<dbReference type="Pfam" id="PF21082">
    <property type="entry name" value="MS_channel_3rd"/>
    <property type="match status" value="1"/>
</dbReference>
<dbReference type="Gene3D" id="3.30.70.100">
    <property type="match status" value="1"/>
</dbReference>
<evidence type="ECO:0000256" key="2">
    <source>
        <dbReference type="ARBA" id="ARBA00008017"/>
    </source>
</evidence>
<dbReference type="InterPro" id="IPR006685">
    <property type="entry name" value="MscS_channel_2nd"/>
</dbReference>
<dbReference type="OrthoDB" id="9809206at2"/>
<dbReference type="KEGG" id="als:DJ013_09700"/>
<dbReference type="EMBL" id="CP029480">
    <property type="protein sequence ID" value="AWV98433.1"/>
    <property type="molecule type" value="Genomic_DNA"/>
</dbReference>
<feature type="transmembrane region" description="Helical" evidence="7">
    <location>
        <begin position="80"/>
        <end position="105"/>
    </location>
</feature>
<organism evidence="11 12">
    <name type="scientific">Arcticibacterium luteifluviistationis</name>
    <dbReference type="NCBI Taxonomy" id="1784714"/>
    <lineage>
        <taxon>Bacteria</taxon>
        <taxon>Pseudomonadati</taxon>
        <taxon>Bacteroidota</taxon>
        <taxon>Cytophagia</taxon>
        <taxon>Cytophagales</taxon>
        <taxon>Leadbetterellaceae</taxon>
        <taxon>Arcticibacterium</taxon>
    </lineage>
</organism>
<name>A0A2Z4GBX8_9BACT</name>